<proteinExistence type="predicted"/>
<organism evidence="1 2">
    <name type="scientific">Phycomyces blakesleeanus (strain ATCC 8743b / DSM 1359 / FGSC 10004 / NBRC 33097 / NRRL 1555)</name>
    <dbReference type="NCBI Taxonomy" id="763407"/>
    <lineage>
        <taxon>Eukaryota</taxon>
        <taxon>Fungi</taxon>
        <taxon>Fungi incertae sedis</taxon>
        <taxon>Mucoromycota</taxon>
        <taxon>Mucoromycotina</taxon>
        <taxon>Mucoromycetes</taxon>
        <taxon>Mucorales</taxon>
        <taxon>Phycomycetaceae</taxon>
        <taxon>Phycomyces</taxon>
    </lineage>
</organism>
<evidence type="ECO:0000313" key="2">
    <source>
        <dbReference type="Proteomes" id="UP000077315"/>
    </source>
</evidence>
<reference evidence="2" key="1">
    <citation type="submission" date="2015-06" db="EMBL/GenBank/DDBJ databases">
        <title>Expansion of signal transduction pathways in fungi by whole-genome duplication.</title>
        <authorList>
            <consortium name="DOE Joint Genome Institute"/>
            <person name="Corrochano L.M."/>
            <person name="Kuo A."/>
            <person name="Marcet-Houben M."/>
            <person name="Polaino S."/>
            <person name="Salamov A."/>
            <person name="Villalobos J.M."/>
            <person name="Alvarez M.I."/>
            <person name="Avalos J."/>
            <person name="Benito E.P."/>
            <person name="Benoit I."/>
            <person name="Burger G."/>
            <person name="Camino L.P."/>
            <person name="Canovas D."/>
            <person name="Cerda-Olmedo E."/>
            <person name="Cheng J.-F."/>
            <person name="Dominguez A."/>
            <person name="Elias M."/>
            <person name="Eslava A.P."/>
            <person name="Glaser F."/>
            <person name="Grimwood J."/>
            <person name="Gutierrez G."/>
            <person name="Heitman J."/>
            <person name="Henrissat B."/>
            <person name="Iturriaga E.A."/>
            <person name="Lang B.F."/>
            <person name="Lavin J.L."/>
            <person name="Lee S."/>
            <person name="Li W."/>
            <person name="Lindquist E."/>
            <person name="Lopez-Garcia S."/>
            <person name="Luque E.M."/>
            <person name="Marcos A.T."/>
            <person name="Martin J."/>
            <person name="McCluskey K."/>
            <person name="Medina H.R."/>
            <person name="Miralles-Duran A."/>
            <person name="Miyazaki A."/>
            <person name="Munoz-Torres E."/>
            <person name="Oguiza J.A."/>
            <person name="Ohm R."/>
            <person name="Olmedo M."/>
            <person name="Orejas M."/>
            <person name="Ortiz-Castellanos L."/>
            <person name="Pisabarro A.G."/>
            <person name="Rodriguez-Romero J."/>
            <person name="Ruiz-Herrera J."/>
            <person name="Ruiz-Vazquez R."/>
            <person name="Sanz C."/>
            <person name="Schackwitz W."/>
            <person name="Schmutz J."/>
            <person name="Shahriari M."/>
            <person name="Shelest E."/>
            <person name="Silva-Franco F."/>
            <person name="Soanes D."/>
            <person name="Syed K."/>
            <person name="Tagua V.G."/>
            <person name="Talbot N.J."/>
            <person name="Thon M."/>
            <person name="De vries R.P."/>
            <person name="Wiebenga A."/>
            <person name="Yadav J.S."/>
            <person name="Braun E.L."/>
            <person name="Baker S."/>
            <person name="Garre V."/>
            <person name="Horwitz B."/>
            <person name="Torres-Martinez S."/>
            <person name="Idnurm A."/>
            <person name="Herrera-Estrella A."/>
            <person name="Gabaldon T."/>
            <person name="Grigoriev I.V."/>
        </authorList>
    </citation>
    <scope>NUCLEOTIDE SEQUENCE [LARGE SCALE GENOMIC DNA]</scope>
    <source>
        <strain evidence="2">NRRL 1555(-)</strain>
    </source>
</reference>
<evidence type="ECO:0000313" key="1">
    <source>
        <dbReference type="EMBL" id="OAD69882.1"/>
    </source>
</evidence>
<accession>A0A162TNJ0</accession>
<dbReference type="Proteomes" id="UP000077315">
    <property type="component" value="Unassembled WGS sequence"/>
</dbReference>
<gene>
    <name evidence="1" type="ORF">PHYBLDRAFT_70460</name>
</gene>
<dbReference type="EMBL" id="KV440990">
    <property type="protein sequence ID" value="OAD69882.1"/>
    <property type="molecule type" value="Genomic_DNA"/>
</dbReference>
<dbReference type="AlphaFoldDB" id="A0A162TNJ0"/>
<protein>
    <submittedName>
        <fullName evidence="1">Uncharacterized protein</fullName>
    </submittedName>
</protein>
<name>A0A162TNJ0_PHYB8</name>
<dbReference type="RefSeq" id="XP_018287922.1">
    <property type="nucleotide sequence ID" value="XM_018442286.1"/>
</dbReference>
<sequence>MTVISLPTLRESACGVTRCSTKYSGYLRSKMPLFYYSYSLSGVLVKPRDYSESNSDNEKESFPYVFNFTNTISYFHGSFAVISLLLRNILRRVGQYVVTLYALTHTLSLRWYRPCYYTSLGNVHTLPSLSVNLYYLSSRFLCTLECVISLGRHGYGMCFHELSQFLT</sequence>
<dbReference type="GeneID" id="29003192"/>
<keyword evidence="2" id="KW-1185">Reference proteome</keyword>
<dbReference type="VEuPathDB" id="FungiDB:PHYBLDRAFT_70460"/>
<dbReference type="InParanoid" id="A0A162TNJ0"/>